<dbReference type="PANTHER" id="PTHR21340:SF0">
    <property type="entry name" value="BIS(5'-NUCLEOSYL)-TETRAPHOSPHATASE [ASYMMETRICAL]"/>
    <property type="match status" value="1"/>
</dbReference>
<name>A0A2J0LMY3_9BACT</name>
<dbReference type="InterPro" id="IPR020084">
    <property type="entry name" value="NUDIX_hydrolase_CS"/>
</dbReference>
<evidence type="ECO:0000259" key="3">
    <source>
        <dbReference type="PROSITE" id="PS51462"/>
    </source>
</evidence>
<sequence length="146" mass="16220">MLKPARKEFSAGGVVYKKAGEKTEVVLISRRNAWCLPKGKIEPGESPEGAAVREISEEAGIKVSVIKLLDDIFYKFISPADKAQVSKRVRFFLCKYLEGDLLADKTEVDETGWFDIKKALNVMSYPSEKFIMRKAAKSGMLKGGAQ</sequence>
<proteinExistence type="inferred from homology"/>
<dbReference type="PRINTS" id="PR00502">
    <property type="entry name" value="NUDIXFAMILY"/>
</dbReference>
<dbReference type="Gene3D" id="3.90.79.10">
    <property type="entry name" value="Nucleoside Triphosphate Pyrophosphohydrolase"/>
    <property type="match status" value="1"/>
</dbReference>
<keyword evidence="1 2" id="KW-0378">Hydrolase</keyword>
<evidence type="ECO:0000256" key="2">
    <source>
        <dbReference type="RuleBase" id="RU003476"/>
    </source>
</evidence>
<dbReference type="InterPro" id="IPR051325">
    <property type="entry name" value="Nudix_hydrolase_domain"/>
</dbReference>
<dbReference type="InterPro" id="IPR000086">
    <property type="entry name" value="NUDIX_hydrolase_dom"/>
</dbReference>
<organism evidence="4 5">
    <name type="scientific">Candidatus Taenaricola geysiri</name>
    <dbReference type="NCBI Taxonomy" id="1974752"/>
    <lineage>
        <taxon>Bacteria</taxon>
        <taxon>Pseudomonadati</taxon>
        <taxon>Candidatus Omnitrophota</taxon>
        <taxon>Candidatus Taenaricola</taxon>
    </lineage>
</organism>
<dbReference type="InterPro" id="IPR015797">
    <property type="entry name" value="NUDIX_hydrolase-like_dom_sf"/>
</dbReference>
<dbReference type="GO" id="GO:0004081">
    <property type="term" value="F:bis(5'-nucleosyl)-tetraphosphatase (asymmetrical) activity"/>
    <property type="evidence" value="ECO:0007669"/>
    <property type="project" value="TreeGrafter"/>
</dbReference>
<accession>A0A2J0LMY3</accession>
<gene>
    <name evidence="4" type="ORF">COW11_00730</name>
</gene>
<dbReference type="PROSITE" id="PS51462">
    <property type="entry name" value="NUDIX"/>
    <property type="match status" value="1"/>
</dbReference>
<dbReference type="Proteomes" id="UP000231267">
    <property type="component" value="Unassembled WGS sequence"/>
</dbReference>
<dbReference type="PROSITE" id="PS00893">
    <property type="entry name" value="NUDIX_BOX"/>
    <property type="match status" value="1"/>
</dbReference>
<comment type="caution">
    <text evidence="4">The sequence shown here is derived from an EMBL/GenBank/DDBJ whole genome shotgun (WGS) entry which is preliminary data.</text>
</comment>
<evidence type="ECO:0000256" key="1">
    <source>
        <dbReference type="ARBA" id="ARBA00022801"/>
    </source>
</evidence>
<dbReference type="GO" id="GO:0006167">
    <property type="term" value="P:AMP biosynthetic process"/>
    <property type="evidence" value="ECO:0007669"/>
    <property type="project" value="TreeGrafter"/>
</dbReference>
<dbReference type="InterPro" id="IPR020476">
    <property type="entry name" value="Nudix_hydrolase"/>
</dbReference>
<evidence type="ECO:0000313" key="5">
    <source>
        <dbReference type="Proteomes" id="UP000231267"/>
    </source>
</evidence>
<dbReference type="PANTHER" id="PTHR21340">
    <property type="entry name" value="DIADENOSINE 5,5-P1,P4-TETRAPHOSPHATE PYROPHOSPHOHYDROLASE MUTT"/>
    <property type="match status" value="1"/>
</dbReference>
<comment type="similarity">
    <text evidence="2">Belongs to the Nudix hydrolase family.</text>
</comment>
<dbReference type="SUPFAM" id="SSF55811">
    <property type="entry name" value="Nudix"/>
    <property type="match status" value="1"/>
</dbReference>
<feature type="domain" description="Nudix hydrolase" evidence="3">
    <location>
        <begin position="6"/>
        <end position="138"/>
    </location>
</feature>
<dbReference type="AlphaFoldDB" id="A0A2J0LMY3"/>
<protein>
    <submittedName>
        <fullName evidence="4">NUDIX hydrolase</fullName>
    </submittedName>
</protein>
<reference evidence="4 5" key="1">
    <citation type="submission" date="2017-09" db="EMBL/GenBank/DDBJ databases">
        <title>Depth-based differentiation of microbial function through sediment-hosted aquifers and enrichment of novel symbionts in the deep terrestrial subsurface.</title>
        <authorList>
            <person name="Probst A.J."/>
            <person name="Ladd B."/>
            <person name="Jarett J.K."/>
            <person name="Geller-Mcgrath D.E."/>
            <person name="Sieber C.M."/>
            <person name="Emerson J.B."/>
            <person name="Anantharaman K."/>
            <person name="Thomas B.C."/>
            <person name="Malmstrom R."/>
            <person name="Stieglmeier M."/>
            <person name="Klingl A."/>
            <person name="Woyke T."/>
            <person name="Ryan C.M."/>
            <person name="Banfield J.F."/>
        </authorList>
    </citation>
    <scope>NUCLEOTIDE SEQUENCE [LARGE SCALE GENOMIC DNA]</scope>
    <source>
        <strain evidence="4">CG12_big_fil_rev_8_21_14_0_65_43_15</strain>
    </source>
</reference>
<dbReference type="EMBL" id="PFGP01000017">
    <property type="protein sequence ID" value="PIW66933.1"/>
    <property type="molecule type" value="Genomic_DNA"/>
</dbReference>
<evidence type="ECO:0000313" key="4">
    <source>
        <dbReference type="EMBL" id="PIW66933.1"/>
    </source>
</evidence>
<dbReference type="CDD" id="cd03673">
    <property type="entry name" value="NUDIX_Ap6A_hydrolase"/>
    <property type="match status" value="1"/>
</dbReference>
<dbReference type="Pfam" id="PF00293">
    <property type="entry name" value="NUDIX"/>
    <property type="match status" value="1"/>
</dbReference>
<dbReference type="GO" id="GO:0006754">
    <property type="term" value="P:ATP biosynthetic process"/>
    <property type="evidence" value="ECO:0007669"/>
    <property type="project" value="TreeGrafter"/>
</dbReference>